<feature type="region of interest" description="Disordered" evidence="4">
    <location>
        <begin position="572"/>
        <end position="597"/>
    </location>
</feature>
<dbReference type="PANTHER" id="PTHR30258:SF1">
    <property type="entry name" value="PROTEIN TRANSPORT PROTEIN HOFB HOMOLOG"/>
    <property type="match status" value="1"/>
</dbReference>
<evidence type="ECO:0000256" key="3">
    <source>
        <dbReference type="ARBA" id="ARBA00022840"/>
    </source>
</evidence>
<dbReference type="GO" id="GO:0016887">
    <property type="term" value="F:ATP hydrolysis activity"/>
    <property type="evidence" value="ECO:0007669"/>
    <property type="project" value="TreeGrafter"/>
</dbReference>
<organism evidence="6 7">
    <name type="scientific">Pseudomonas veronii 1YdBTEX2</name>
    <dbReference type="NCBI Taxonomy" id="1295141"/>
    <lineage>
        <taxon>Bacteria</taxon>
        <taxon>Pseudomonadati</taxon>
        <taxon>Pseudomonadota</taxon>
        <taxon>Gammaproteobacteria</taxon>
        <taxon>Pseudomonadales</taxon>
        <taxon>Pseudomonadaceae</taxon>
        <taxon>Pseudomonas</taxon>
    </lineage>
</organism>
<evidence type="ECO:0000259" key="5">
    <source>
        <dbReference type="SMART" id="SM00382"/>
    </source>
</evidence>
<evidence type="ECO:0000256" key="2">
    <source>
        <dbReference type="ARBA" id="ARBA00022741"/>
    </source>
</evidence>
<feature type="domain" description="AAA+ ATPase" evidence="5">
    <location>
        <begin position="302"/>
        <end position="454"/>
    </location>
</feature>
<dbReference type="Proteomes" id="UP000245431">
    <property type="component" value="Chromosome PVE_r2"/>
</dbReference>
<evidence type="ECO:0000313" key="6">
    <source>
        <dbReference type="EMBL" id="SBW84222.1"/>
    </source>
</evidence>
<dbReference type="InterPro" id="IPR001482">
    <property type="entry name" value="T2SS/T4SS_dom"/>
</dbReference>
<evidence type="ECO:0000256" key="4">
    <source>
        <dbReference type="SAM" id="MobiDB-lite"/>
    </source>
</evidence>
<keyword evidence="2" id="KW-0547">Nucleotide-binding</keyword>
<dbReference type="Gene3D" id="3.30.450.90">
    <property type="match status" value="1"/>
</dbReference>
<evidence type="ECO:0000313" key="7">
    <source>
        <dbReference type="Proteomes" id="UP000245431"/>
    </source>
</evidence>
<dbReference type="EMBL" id="LT599584">
    <property type="protein sequence ID" value="SBW84222.1"/>
    <property type="molecule type" value="Genomic_DNA"/>
</dbReference>
<accession>A0A1D3K7H0</accession>
<comment type="similarity">
    <text evidence="1">Belongs to the GSP E family.</text>
</comment>
<dbReference type="Gene3D" id="3.40.50.300">
    <property type="entry name" value="P-loop containing nucleotide triphosphate hydrolases"/>
    <property type="match status" value="1"/>
</dbReference>
<proteinExistence type="inferred from homology"/>
<dbReference type="SUPFAM" id="SSF52540">
    <property type="entry name" value="P-loop containing nucleoside triphosphate hydrolases"/>
    <property type="match status" value="1"/>
</dbReference>
<gene>
    <name evidence="6" type="ORF">PVE_R2G0193</name>
</gene>
<keyword evidence="3" id="KW-0067">ATP-binding</keyword>
<evidence type="ECO:0000256" key="1">
    <source>
        <dbReference type="ARBA" id="ARBA00006611"/>
    </source>
</evidence>
<protein>
    <submittedName>
        <fullName evidence="6">Pilus assembly protein</fullName>
    </submittedName>
</protein>
<dbReference type="SMART" id="SM00382">
    <property type="entry name" value="AAA"/>
    <property type="match status" value="1"/>
</dbReference>
<dbReference type="AlphaFoldDB" id="A0A1D3K7H0"/>
<dbReference type="GO" id="GO:0005886">
    <property type="term" value="C:plasma membrane"/>
    <property type="evidence" value="ECO:0007669"/>
    <property type="project" value="TreeGrafter"/>
</dbReference>
<reference evidence="7" key="1">
    <citation type="submission" date="2016-07" db="EMBL/GenBank/DDBJ databases">
        <authorList>
            <person name="Florea S."/>
            <person name="Webb J.S."/>
            <person name="Jaromczyk J."/>
            <person name="Schardl C.L."/>
        </authorList>
    </citation>
    <scope>NUCLEOTIDE SEQUENCE [LARGE SCALE GENOMIC DNA]</scope>
    <source>
        <strain evidence="7">1YdBTEX2</strain>
    </source>
</reference>
<dbReference type="InterPro" id="IPR003593">
    <property type="entry name" value="AAA+_ATPase"/>
</dbReference>
<dbReference type="GO" id="GO:0005524">
    <property type="term" value="F:ATP binding"/>
    <property type="evidence" value="ECO:0007669"/>
    <property type="project" value="UniProtKB-KW"/>
</dbReference>
<sequence>MSSENSRAIELQQKKILNLLVSEGKITNSQAQSLPPSESVESIIPDIARMTNNEEALVAAVSTALSRPAFVEVEEGRKAILPGPTENFCVYDGIVFLTNPLDQRSIQRALTWARQKKNEGELKADGELRVGVIGAAKLDGLRNTVIDDDEVITADGEQAKQLAARRIDDMIREAASKDATDIHLQPTQGDRVQVRYRIDGDLRTQRTYLNTLHDSICRVLIETRSNLILETGTAQDGKFSFDLTGNKKINLRLSSLPVQRGSDKALKIVLRLLGNNTQLSSLPQLGLSKHNEDILRRLGNQPNGLIGMTGPTGSGKTTTLSAVLVDTYRNNPDRNYHTIEEPVEIQHEGMSHTECGKHLSFADALRALLRQDPDVIYVGEMRDEETADLGFKASQTGHLVLTTLHTNNAHESIGRLERMNIPLDIIASNTSAFAAQRLVRRLCSGCKVEYRLKDSLAQASLYGLNQIFNGDTDVCLYRANPKGCEKCGHESGGMKGRAGILEILEFTPDIQEAILSGVPPNTMRRNSIADGSFLDLWDDGLRLVKAGITSFEELEKHLRPYLTDRLVANRASQHGPIGSPHASGHQTPLHLRIQPQL</sequence>
<dbReference type="Pfam" id="PF00437">
    <property type="entry name" value="T2SSE"/>
    <property type="match status" value="1"/>
</dbReference>
<dbReference type="CDD" id="cd01129">
    <property type="entry name" value="PulE-GspE-like"/>
    <property type="match status" value="1"/>
</dbReference>
<name>A0A1D3K7H0_PSEVE</name>
<dbReference type="InterPro" id="IPR027417">
    <property type="entry name" value="P-loop_NTPase"/>
</dbReference>
<dbReference type="PANTHER" id="PTHR30258">
    <property type="entry name" value="TYPE II SECRETION SYSTEM PROTEIN GSPE-RELATED"/>
    <property type="match status" value="1"/>
</dbReference>